<dbReference type="InterPro" id="IPR029062">
    <property type="entry name" value="Class_I_gatase-like"/>
</dbReference>
<reference evidence="2 3" key="1">
    <citation type="submission" date="2021-12" db="EMBL/GenBank/DDBJ databases">
        <title>Discovery of the Pendulisporaceae a myxobacterial family with distinct sporulation behavior and unique specialized metabolism.</title>
        <authorList>
            <person name="Garcia R."/>
            <person name="Popoff A."/>
            <person name="Bader C.D."/>
            <person name="Loehr J."/>
            <person name="Walesch S."/>
            <person name="Walt C."/>
            <person name="Boldt J."/>
            <person name="Bunk B."/>
            <person name="Haeckl F.J.F.P.J."/>
            <person name="Gunesch A.P."/>
            <person name="Birkelbach J."/>
            <person name="Nuebel U."/>
            <person name="Pietschmann T."/>
            <person name="Bach T."/>
            <person name="Mueller R."/>
        </authorList>
    </citation>
    <scope>NUCLEOTIDE SEQUENCE [LARGE SCALE GENOMIC DNA]</scope>
    <source>
        <strain evidence="2 3">MSr12523</strain>
    </source>
</reference>
<protein>
    <submittedName>
        <fullName evidence="2">Type 1 glutamine amidotransferase domain-containing protein</fullName>
    </submittedName>
</protein>
<dbReference type="RefSeq" id="WP_394843216.1">
    <property type="nucleotide sequence ID" value="NZ_CP089982.1"/>
</dbReference>
<dbReference type="EMBL" id="CP089982">
    <property type="protein sequence ID" value="WXA92612.1"/>
    <property type="molecule type" value="Genomic_DNA"/>
</dbReference>
<keyword evidence="2" id="KW-0315">Glutamine amidotransferase</keyword>
<dbReference type="PANTHER" id="PTHR48094:SF22">
    <property type="entry name" value="DJ-1_PFPI DOMAIN-CONTAINING PROTEIN"/>
    <property type="match status" value="1"/>
</dbReference>
<dbReference type="SUPFAM" id="SSF52317">
    <property type="entry name" value="Class I glutamine amidotransferase-like"/>
    <property type="match status" value="1"/>
</dbReference>
<proteinExistence type="predicted"/>
<organism evidence="2 3">
    <name type="scientific">Pendulispora brunnea</name>
    <dbReference type="NCBI Taxonomy" id="2905690"/>
    <lineage>
        <taxon>Bacteria</taxon>
        <taxon>Pseudomonadati</taxon>
        <taxon>Myxococcota</taxon>
        <taxon>Myxococcia</taxon>
        <taxon>Myxococcales</taxon>
        <taxon>Sorangiineae</taxon>
        <taxon>Pendulisporaceae</taxon>
        <taxon>Pendulispora</taxon>
    </lineage>
</organism>
<evidence type="ECO:0000313" key="2">
    <source>
        <dbReference type="EMBL" id="WXA92612.1"/>
    </source>
</evidence>
<dbReference type="Gene3D" id="3.40.50.880">
    <property type="match status" value="1"/>
</dbReference>
<keyword evidence="3" id="KW-1185">Reference proteome</keyword>
<dbReference type="Proteomes" id="UP001379533">
    <property type="component" value="Chromosome"/>
</dbReference>
<dbReference type="Pfam" id="PF01965">
    <property type="entry name" value="DJ-1_PfpI"/>
    <property type="match status" value="1"/>
</dbReference>
<feature type="domain" description="DJ-1/PfpI" evidence="1">
    <location>
        <begin position="141"/>
        <end position="192"/>
    </location>
</feature>
<name>A0ABZ2K1K4_9BACT</name>
<dbReference type="PANTHER" id="PTHR48094">
    <property type="entry name" value="PROTEIN/NUCLEIC ACID DEGLYCASE DJ-1-RELATED"/>
    <property type="match status" value="1"/>
</dbReference>
<dbReference type="CDD" id="cd03141">
    <property type="entry name" value="GATase1_Hsp31_like"/>
    <property type="match status" value="1"/>
</dbReference>
<dbReference type="InterPro" id="IPR002818">
    <property type="entry name" value="DJ-1/PfpI"/>
</dbReference>
<sequence>MTTRFRAGFNVLNKDGIVLASALGLAAPTVASHEASAESRGGKVLVVLSSAKEYQLRDGVRYKAGYYLDELAIPVRKMIDAGFTPVFANPKGDDPVFDPHSNNSILFNGDDAKRKEALDFVNGYYAIHHPKTLAAVAREGTSQYVGIYVPGGFSPMEDLMQDKTLGQILLSFHTTGRPTGLLCHGPAALLSTLSDPAAFRKAIVAGDYLGASKLSDGWAYKGYHMTADSQAEESKIEGPAQQMGGYLPLYVSDALAQAGAHVDRVGLWGVNVVEDREVVSGQQPFSSHALGDAFVAKLLRANPSR</sequence>
<evidence type="ECO:0000313" key="3">
    <source>
        <dbReference type="Proteomes" id="UP001379533"/>
    </source>
</evidence>
<evidence type="ECO:0000259" key="1">
    <source>
        <dbReference type="Pfam" id="PF01965"/>
    </source>
</evidence>
<accession>A0ABZ2K1K4</accession>
<gene>
    <name evidence="2" type="ORF">LZC95_39970</name>
</gene>
<dbReference type="InterPro" id="IPR050325">
    <property type="entry name" value="Prot/Nucl_acid_deglycase"/>
</dbReference>